<sequence length="251" mass="27231">MTDQSAGEVAVATEREARIADAVLDLSHRAGEPDAPDLLGALAFHVHDLLTVQAAGVTQLDGQGRAGRTVASTRLCRDLLNMQLRMAEGPCWDSVYSQESLGPVRFGASDPRWPRFDRYAGSAGITAITAIPVRTQNAKAGVLMLMNTREPVLSSLEMRVARALADAATACVTQRHSMRDLRQTVEQLHGALHSRVVIEQEKGVLSERFGVSVGEAFSRLRAHARRRSLKMRDMASDIAAGGGPEELNPRR</sequence>
<gene>
    <name evidence="6" type="ORF">CFP75_02255</name>
</gene>
<evidence type="ECO:0000313" key="7">
    <source>
        <dbReference type="Proteomes" id="UP000215563"/>
    </source>
</evidence>
<dbReference type="Pfam" id="PF03861">
    <property type="entry name" value="ANTAR"/>
    <property type="match status" value="1"/>
</dbReference>
<comment type="caution">
    <text evidence="6">The sequence shown here is derived from an EMBL/GenBank/DDBJ whole genome shotgun (WGS) entry which is preliminary data.</text>
</comment>
<dbReference type="InterPro" id="IPR029016">
    <property type="entry name" value="GAF-like_dom_sf"/>
</dbReference>
<evidence type="ECO:0000259" key="5">
    <source>
        <dbReference type="PROSITE" id="PS50921"/>
    </source>
</evidence>
<dbReference type="Proteomes" id="UP000215563">
    <property type="component" value="Unassembled WGS sequence"/>
</dbReference>
<accession>A0A229S7W2</accession>
<evidence type="ECO:0000313" key="6">
    <source>
        <dbReference type="EMBL" id="OXM54980.1"/>
    </source>
</evidence>
<dbReference type="AlphaFoldDB" id="A0A229S7W2"/>
<feature type="domain" description="ANTAR" evidence="5">
    <location>
        <begin position="178"/>
        <end position="239"/>
    </location>
</feature>
<dbReference type="InterPro" id="IPR036388">
    <property type="entry name" value="WH-like_DNA-bd_sf"/>
</dbReference>
<dbReference type="SUPFAM" id="SSF52172">
    <property type="entry name" value="CheY-like"/>
    <property type="match status" value="1"/>
</dbReference>
<protein>
    <submittedName>
        <fullName evidence="6">ANTAR domain-containing protein</fullName>
    </submittedName>
</protein>
<dbReference type="InterPro" id="IPR011006">
    <property type="entry name" value="CheY-like_superfamily"/>
</dbReference>
<dbReference type="SUPFAM" id="SSF55781">
    <property type="entry name" value="GAF domain-like"/>
    <property type="match status" value="1"/>
</dbReference>
<dbReference type="GO" id="GO:0016301">
    <property type="term" value="F:kinase activity"/>
    <property type="evidence" value="ECO:0007669"/>
    <property type="project" value="UniProtKB-KW"/>
</dbReference>
<dbReference type="GO" id="GO:0003723">
    <property type="term" value="F:RNA binding"/>
    <property type="evidence" value="ECO:0007669"/>
    <property type="project" value="InterPro"/>
</dbReference>
<evidence type="ECO:0000256" key="3">
    <source>
        <dbReference type="ARBA" id="ARBA00023015"/>
    </source>
</evidence>
<evidence type="ECO:0000256" key="4">
    <source>
        <dbReference type="ARBA" id="ARBA00023163"/>
    </source>
</evidence>
<organism evidence="6 7">
    <name type="scientific">Amycolatopsis alba DSM 44262</name>
    <dbReference type="NCBI Taxonomy" id="1125972"/>
    <lineage>
        <taxon>Bacteria</taxon>
        <taxon>Bacillati</taxon>
        <taxon>Actinomycetota</taxon>
        <taxon>Actinomycetes</taxon>
        <taxon>Pseudonocardiales</taxon>
        <taxon>Pseudonocardiaceae</taxon>
        <taxon>Amycolatopsis</taxon>
    </lineage>
</organism>
<dbReference type="PROSITE" id="PS50921">
    <property type="entry name" value="ANTAR"/>
    <property type="match status" value="1"/>
</dbReference>
<evidence type="ECO:0000256" key="1">
    <source>
        <dbReference type="ARBA" id="ARBA00022679"/>
    </source>
</evidence>
<dbReference type="OrthoDB" id="3683444at2"/>
<dbReference type="PIRSF" id="PIRSF036625">
    <property type="entry name" value="GAF_ANTAR"/>
    <property type="match status" value="1"/>
</dbReference>
<dbReference type="EMBL" id="NMQU01000008">
    <property type="protein sequence ID" value="OXM54980.1"/>
    <property type="molecule type" value="Genomic_DNA"/>
</dbReference>
<reference evidence="6 7" key="1">
    <citation type="submission" date="2017-07" db="EMBL/GenBank/DDBJ databases">
        <title>Amycolatopsis alba DSM 44262 Genome sequencing and assembly.</title>
        <authorList>
            <person name="Kaur N."/>
            <person name="Mayilraj S."/>
        </authorList>
    </citation>
    <scope>NUCLEOTIDE SEQUENCE [LARGE SCALE GENOMIC DNA]</scope>
    <source>
        <strain evidence="6 7">DSM 44262</strain>
    </source>
</reference>
<name>A0A229S7W2_AMYAL</name>
<dbReference type="SMART" id="SM01012">
    <property type="entry name" value="ANTAR"/>
    <property type="match status" value="1"/>
</dbReference>
<keyword evidence="4" id="KW-0804">Transcription</keyword>
<proteinExistence type="predicted"/>
<dbReference type="InterPro" id="IPR005561">
    <property type="entry name" value="ANTAR"/>
</dbReference>
<dbReference type="InterPro" id="IPR003018">
    <property type="entry name" value="GAF"/>
</dbReference>
<evidence type="ECO:0000256" key="2">
    <source>
        <dbReference type="ARBA" id="ARBA00022777"/>
    </source>
</evidence>
<dbReference type="Gene3D" id="3.30.450.40">
    <property type="match status" value="1"/>
</dbReference>
<keyword evidence="1" id="KW-0808">Transferase</keyword>
<dbReference type="Pfam" id="PF13185">
    <property type="entry name" value="GAF_2"/>
    <property type="match status" value="1"/>
</dbReference>
<keyword evidence="7" id="KW-1185">Reference proteome</keyword>
<dbReference type="InterPro" id="IPR012074">
    <property type="entry name" value="GAF_ANTAR"/>
</dbReference>
<keyword evidence="3" id="KW-0805">Transcription regulation</keyword>
<keyword evidence="2" id="KW-0418">Kinase</keyword>
<dbReference type="Gene3D" id="1.10.10.10">
    <property type="entry name" value="Winged helix-like DNA-binding domain superfamily/Winged helix DNA-binding domain"/>
    <property type="match status" value="1"/>
</dbReference>